<organism evidence="1 2">
    <name type="scientific">Bacillus thuringiensis subsp. konkukian (strain 97-27)</name>
    <dbReference type="NCBI Taxonomy" id="281309"/>
    <lineage>
        <taxon>Bacteria</taxon>
        <taxon>Bacillati</taxon>
        <taxon>Bacillota</taxon>
        <taxon>Bacilli</taxon>
        <taxon>Bacillales</taxon>
        <taxon>Bacillaceae</taxon>
        <taxon>Bacillus</taxon>
        <taxon>Bacillus cereus group</taxon>
    </lineage>
</organism>
<geneLocation type="plasmid" evidence="1 2">
    <name>pBT9727</name>
</geneLocation>
<dbReference type="PATRIC" id="fig|281309.8.peg.5551"/>
<keyword evidence="1" id="KW-0614">Plasmid</keyword>
<dbReference type="Proteomes" id="UP000001301">
    <property type="component" value="Plasmid pBT9727"/>
</dbReference>
<dbReference type="KEGG" id="btk:pBT9727_0054"/>
<dbReference type="AlphaFoldDB" id="Q5LK81"/>
<reference evidence="1 2" key="1">
    <citation type="journal article" date="2006" name="J. Bacteriol.">
        <title>Pathogenomic sequence analysis of Bacillus cereus and Bacillus thuringiensis isolates closely related to Bacillus anthracis.</title>
        <authorList>
            <person name="Han C.S."/>
            <person name="Xie G."/>
            <person name="Challacombe J.F."/>
            <person name="Altherr M.R."/>
            <person name="Bhotika S.S."/>
            <person name="Brown N."/>
            <person name="Bruce D."/>
            <person name="Campbell C.S."/>
            <person name="Campbell M.L."/>
            <person name="Chen J."/>
            <person name="Chertkov O."/>
            <person name="Cleland C."/>
            <person name="Dimitrijevic M."/>
            <person name="Doggett N.A."/>
            <person name="Fawcett J.J."/>
            <person name="Glavina T."/>
            <person name="Goodwin L.A."/>
            <person name="Green L.D."/>
            <person name="Hill K.K."/>
            <person name="Hitchcock P."/>
            <person name="Jackson P.J."/>
            <person name="Keim P."/>
            <person name="Kewalramani A.R."/>
            <person name="Longmire J."/>
            <person name="Lucas S."/>
            <person name="Malfatti S."/>
            <person name="McMurry K."/>
            <person name="Meincke L.J."/>
            <person name="Misra M."/>
            <person name="Moseman B.L."/>
            <person name="Mundt M."/>
            <person name="Munk A.C."/>
            <person name="Okinaka R.T."/>
            <person name="Parson-Quintana B."/>
            <person name="Reilly L.P."/>
            <person name="Richardson P."/>
            <person name="Robinson D.L."/>
            <person name="Rubin E."/>
            <person name="Saunders E."/>
            <person name="Tapia R."/>
            <person name="Tesmer J.G."/>
            <person name="Thayer N."/>
            <person name="Thompson L.S."/>
            <person name="Tice H."/>
            <person name="Ticknor L.O."/>
            <person name="Wills P.L."/>
            <person name="Brettin T.S."/>
            <person name="Gilna P."/>
        </authorList>
    </citation>
    <scope>NUCLEOTIDE SEQUENCE [LARGE SCALE GENOMIC DNA]</scope>
    <source>
        <strain evidence="1 2">97-27</strain>
        <plasmid evidence="2">pBT9727</plasmid>
    </source>
</reference>
<proteinExistence type="predicted"/>
<accession>Q5LK81</accession>
<evidence type="ECO:0000313" key="2">
    <source>
        <dbReference type="Proteomes" id="UP000001301"/>
    </source>
</evidence>
<sequence>MRKLRMDAKTFWKNFSLGKELNVAGCFIFNGLKAFDSLENFKQEDEIFEFLYNTSVGIERLLKVVVILIEHNDTLNQEEFEKNLITHNHLELLRRISKKHNCGLSNLHNEFLGLLSNFYRTMRYDRYNLNSIECHDKERVSLVAFLEKHLKTKIDYKNMFVTSNEWKFKKFIGKVVGKISEALYDLVESEASAQNIYTYELPYESKASIIFLDKKYNFFDDDIVWKELIIYLINTNDRSDMLDLIRQIKPLNFEPELVNEYLNVFKSDLEKHRYIDEVDEYYQDINDKKERIEILNLLSNPNVSFNYDEVDIEEEVEDDYPGEEN</sequence>
<protein>
    <submittedName>
        <fullName evidence="1">Uncharacterized protein</fullName>
    </submittedName>
</protein>
<dbReference type="EMBL" id="CP000047">
    <property type="protein sequence ID" value="AAW31025.1"/>
    <property type="molecule type" value="Genomic_DNA"/>
</dbReference>
<evidence type="ECO:0000313" key="1">
    <source>
        <dbReference type="EMBL" id="AAW31025.1"/>
    </source>
</evidence>
<gene>
    <name evidence="1" type="ordered locus">pBT9727_0054</name>
</gene>
<dbReference type="HOGENOM" id="CLU_058608_0_0_9"/>
<name>Q5LK81_BACHK</name>